<gene>
    <name evidence="2" type="ORF">J4Q44_G00394180</name>
</gene>
<reference evidence="2 3" key="1">
    <citation type="submission" date="2021-04" db="EMBL/GenBank/DDBJ databases">
        <authorList>
            <person name="De Guttry C."/>
            <person name="Zahm M."/>
            <person name="Klopp C."/>
            <person name="Cabau C."/>
            <person name="Louis A."/>
            <person name="Berthelot C."/>
            <person name="Parey E."/>
            <person name="Roest Crollius H."/>
            <person name="Montfort J."/>
            <person name="Robinson-Rechavi M."/>
            <person name="Bucao C."/>
            <person name="Bouchez O."/>
            <person name="Gislard M."/>
            <person name="Lluch J."/>
            <person name="Milhes M."/>
            <person name="Lampietro C."/>
            <person name="Lopez Roques C."/>
            <person name="Donnadieu C."/>
            <person name="Braasch I."/>
            <person name="Desvignes T."/>
            <person name="Postlethwait J."/>
            <person name="Bobe J."/>
            <person name="Wedekind C."/>
            <person name="Guiguen Y."/>
        </authorList>
    </citation>
    <scope>NUCLEOTIDE SEQUENCE [LARGE SCALE GENOMIC DNA]</scope>
    <source>
        <strain evidence="2">Cs_M1</strain>
        <tissue evidence="2">Blood</tissue>
    </source>
</reference>
<evidence type="ECO:0000313" key="2">
    <source>
        <dbReference type="EMBL" id="KAK6269265.1"/>
    </source>
</evidence>
<feature type="compositionally biased region" description="Basic and acidic residues" evidence="1">
    <location>
        <begin position="82"/>
        <end position="91"/>
    </location>
</feature>
<proteinExistence type="predicted"/>
<sequence length="180" mass="19144">MMFCTTFLSSPSEDLSEGGGGGGMHPGGCLSTLHCLILPQEDLYAPPSDPTTRLSLRHRDHACGVVGKMLLDVNMSAAGGCEGDRGERKGDGTPCDCSPSVLPSVRQSPRGDSSHRGPALHIATVDIKNPEINSVTRFHGHNISQMNNMVSSSFNNKKKVKGKKVKKLTKADIGTPSNFQ</sequence>
<dbReference type="AlphaFoldDB" id="A0AAN8KF61"/>
<name>A0AAN8KF61_9TELE</name>
<feature type="region of interest" description="Disordered" evidence="1">
    <location>
        <begin position="82"/>
        <end position="117"/>
    </location>
</feature>
<accession>A0AAN8KF61</accession>
<evidence type="ECO:0000256" key="1">
    <source>
        <dbReference type="SAM" id="MobiDB-lite"/>
    </source>
</evidence>
<dbReference type="EMBL" id="JAGTTL010003421">
    <property type="protein sequence ID" value="KAK6269265.1"/>
    <property type="molecule type" value="Genomic_DNA"/>
</dbReference>
<feature type="region of interest" description="Disordered" evidence="1">
    <location>
        <begin position="1"/>
        <end position="23"/>
    </location>
</feature>
<comment type="caution">
    <text evidence="2">The sequence shown here is derived from an EMBL/GenBank/DDBJ whole genome shotgun (WGS) entry which is preliminary data.</text>
</comment>
<evidence type="ECO:0000313" key="3">
    <source>
        <dbReference type="Proteomes" id="UP001356427"/>
    </source>
</evidence>
<protein>
    <submittedName>
        <fullName evidence="2">Uncharacterized protein</fullName>
    </submittedName>
</protein>
<feature type="region of interest" description="Disordered" evidence="1">
    <location>
        <begin position="157"/>
        <end position="180"/>
    </location>
</feature>
<organism evidence="2 3">
    <name type="scientific">Coregonus suidteri</name>
    <dbReference type="NCBI Taxonomy" id="861788"/>
    <lineage>
        <taxon>Eukaryota</taxon>
        <taxon>Metazoa</taxon>
        <taxon>Chordata</taxon>
        <taxon>Craniata</taxon>
        <taxon>Vertebrata</taxon>
        <taxon>Euteleostomi</taxon>
        <taxon>Actinopterygii</taxon>
        <taxon>Neopterygii</taxon>
        <taxon>Teleostei</taxon>
        <taxon>Protacanthopterygii</taxon>
        <taxon>Salmoniformes</taxon>
        <taxon>Salmonidae</taxon>
        <taxon>Coregoninae</taxon>
        <taxon>Coregonus</taxon>
    </lineage>
</organism>
<feature type="compositionally biased region" description="Basic residues" evidence="1">
    <location>
        <begin position="157"/>
        <end position="168"/>
    </location>
</feature>
<feature type="compositionally biased region" description="Polar residues" evidence="1">
    <location>
        <begin position="1"/>
        <end position="13"/>
    </location>
</feature>
<dbReference type="Proteomes" id="UP001356427">
    <property type="component" value="Unassembled WGS sequence"/>
</dbReference>
<keyword evidence="3" id="KW-1185">Reference proteome</keyword>